<reference evidence="1" key="1">
    <citation type="submission" date="2018-05" db="EMBL/GenBank/DDBJ databases">
        <authorList>
            <person name="Lanie J.A."/>
            <person name="Ng W.-L."/>
            <person name="Kazmierczak K.M."/>
            <person name="Andrzejewski T.M."/>
            <person name="Davidsen T.M."/>
            <person name="Wayne K.J."/>
            <person name="Tettelin H."/>
            <person name="Glass J.I."/>
            <person name="Rusch D."/>
            <person name="Podicherti R."/>
            <person name="Tsui H.-C.T."/>
            <person name="Winkler M.E."/>
        </authorList>
    </citation>
    <scope>NUCLEOTIDE SEQUENCE</scope>
</reference>
<dbReference type="Gene3D" id="1.50.10.20">
    <property type="match status" value="1"/>
</dbReference>
<evidence type="ECO:0000313" key="1">
    <source>
        <dbReference type="EMBL" id="SVE20439.1"/>
    </source>
</evidence>
<accession>A0A383BKN8</accession>
<dbReference type="AlphaFoldDB" id="A0A383BKN8"/>
<name>A0A383BKN8_9ZZZZ</name>
<organism evidence="1">
    <name type="scientific">marine metagenome</name>
    <dbReference type="NCBI Taxonomy" id="408172"/>
    <lineage>
        <taxon>unclassified sequences</taxon>
        <taxon>metagenomes</taxon>
        <taxon>ecological metagenomes</taxon>
    </lineage>
</organism>
<proteinExistence type="predicted"/>
<protein>
    <submittedName>
        <fullName evidence="1">Uncharacterized protein</fullName>
    </submittedName>
</protein>
<gene>
    <name evidence="1" type="ORF">METZ01_LOCUS473293</name>
</gene>
<sequence length="234" mass="27049">MFHKEVAVTIFADSLKLAVVPESFPRCHRKADYDKRVVEIVPFVHTDRYPLPGLLTWVVDGQRHKRKVTIEDYHDDALTIKVPEPVDATMIDVVLEVDGDIILENRAILQPAKIMPWRYYVKRSVDTLIEHGRDDYGLTKTPLIMAVLDAVTLRSPSKPAEMDADVRLEGRIHRRGEQGSNLWYDQALIKAMRRLSHITNEDKYDQAANDFIRYFLQNCNKPEDNQHDFQTGLP</sequence>
<dbReference type="EMBL" id="UINC01201205">
    <property type="protein sequence ID" value="SVE20439.1"/>
    <property type="molecule type" value="Genomic_DNA"/>
</dbReference>
<feature type="non-terminal residue" evidence="1">
    <location>
        <position position="234"/>
    </location>
</feature>